<feature type="compositionally biased region" description="Basic and acidic residues" evidence="1">
    <location>
        <begin position="113"/>
        <end position="147"/>
    </location>
</feature>
<organism evidence="2 3">
    <name type="scientific">Olea europaea subsp. europaea</name>
    <dbReference type="NCBI Taxonomy" id="158383"/>
    <lineage>
        <taxon>Eukaryota</taxon>
        <taxon>Viridiplantae</taxon>
        <taxon>Streptophyta</taxon>
        <taxon>Embryophyta</taxon>
        <taxon>Tracheophyta</taxon>
        <taxon>Spermatophyta</taxon>
        <taxon>Magnoliopsida</taxon>
        <taxon>eudicotyledons</taxon>
        <taxon>Gunneridae</taxon>
        <taxon>Pentapetalae</taxon>
        <taxon>asterids</taxon>
        <taxon>lamiids</taxon>
        <taxon>Lamiales</taxon>
        <taxon>Oleaceae</taxon>
        <taxon>Oleeae</taxon>
        <taxon>Olea</taxon>
    </lineage>
</organism>
<comment type="caution">
    <text evidence="2">The sequence shown here is derived from an EMBL/GenBank/DDBJ whole genome shotgun (WGS) entry which is preliminary data.</text>
</comment>
<evidence type="ECO:0000313" key="3">
    <source>
        <dbReference type="Proteomes" id="UP000594638"/>
    </source>
</evidence>
<proteinExistence type="predicted"/>
<dbReference type="Gramene" id="OE9A040008T1">
    <property type="protein sequence ID" value="OE9A040008C1"/>
    <property type="gene ID" value="OE9A040008"/>
</dbReference>
<gene>
    <name evidence="2" type="ORF">OLEA9_A040008</name>
</gene>
<dbReference type="EMBL" id="CACTIH010003639">
    <property type="protein sequence ID" value="CAA2980025.1"/>
    <property type="molecule type" value="Genomic_DNA"/>
</dbReference>
<dbReference type="AlphaFoldDB" id="A0A8S0RKE2"/>
<evidence type="ECO:0000313" key="2">
    <source>
        <dbReference type="EMBL" id="CAA2980025.1"/>
    </source>
</evidence>
<reference evidence="2 3" key="1">
    <citation type="submission" date="2019-12" db="EMBL/GenBank/DDBJ databases">
        <authorList>
            <person name="Alioto T."/>
            <person name="Alioto T."/>
            <person name="Gomez Garrido J."/>
        </authorList>
    </citation>
    <scope>NUCLEOTIDE SEQUENCE [LARGE SCALE GENOMIC DNA]</scope>
</reference>
<name>A0A8S0RKE2_OLEEU</name>
<keyword evidence="3" id="KW-1185">Reference proteome</keyword>
<feature type="region of interest" description="Disordered" evidence="1">
    <location>
        <begin position="105"/>
        <end position="188"/>
    </location>
</feature>
<dbReference type="Proteomes" id="UP000594638">
    <property type="component" value="Unassembled WGS sequence"/>
</dbReference>
<evidence type="ECO:0000256" key="1">
    <source>
        <dbReference type="SAM" id="MobiDB-lite"/>
    </source>
</evidence>
<feature type="compositionally biased region" description="Polar residues" evidence="1">
    <location>
        <begin position="171"/>
        <end position="183"/>
    </location>
</feature>
<accession>A0A8S0RKE2</accession>
<sequence length="325" mass="36636">MPRLLSWSSTKQTQHQTYEGFFKIVQVLCDDSTLRNFSVDVQYFFTTTKTLILQLYKYVTLRPIAVEHELPYVSTLVTYDDQLVPTLDDVARNIIILQFHASRSDGQGNARMSSEKSNDGEFDEGQKDDISRPDEHEGLVASDRDELTSENSGDGDGSGSIDGEHAHRGQTIASSTRRLTCTSYPMRGPSAHIRQGKTFLETLQHMTSEFGRLREFISTHGLPLDSTTDADAIDAENEPKCLDVRGGYVIPLHFHNDPLPNANHEPQVDCALSFLQMEEAMRPNKGPVEDEEQDTYGGMADEDKFFLGKVFMSCMVHREDFLQRS</sequence>
<protein>
    <submittedName>
        <fullName evidence="2">Uncharacterized protein</fullName>
    </submittedName>
</protein>